<dbReference type="PANTHER" id="PTHR47495">
    <property type="entry name" value="ALDEHYDE DEHYDROGENASE"/>
    <property type="match status" value="1"/>
</dbReference>
<organism evidence="2 3">
    <name type="scientific">Salipiger abyssi</name>
    <dbReference type="NCBI Taxonomy" id="1250539"/>
    <lineage>
        <taxon>Bacteria</taxon>
        <taxon>Pseudomonadati</taxon>
        <taxon>Pseudomonadota</taxon>
        <taxon>Alphaproteobacteria</taxon>
        <taxon>Rhodobacterales</taxon>
        <taxon>Roseobacteraceae</taxon>
        <taxon>Salipiger</taxon>
    </lineage>
</organism>
<dbReference type="InterPro" id="IPR037165">
    <property type="entry name" value="AldOxase/xan_DH_Mopterin-bd_sf"/>
</dbReference>
<evidence type="ECO:0000259" key="1">
    <source>
        <dbReference type="SMART" id="SM01008"/>
    </source>
</evidence>
<dbReference type="AlphaFoldDB" id="A0A1P8UMW0"/>
<dbReference type="PROSITE" id="PS51318">
    <property type="entry name" value="TAT"/>
    <property type="match status" value="1"/>
</dbReference>
<keyword evidence="2" id="KW-0560">Oxidoreductase</keyword>
<dbReference type="SUPFAM" id="SSF56003">
    <property type="entry name" value="Molybdenum cofactor-binding domain"/>
    <property type="match status" value="2"/>
</dbReference>
<name>A0A1P8UMW0_9RHOB</name>
<feature type="domain" description="Aldehyde oxidase/xanthine dehydrogenase a/b hammerhead" evidence="1">
    <location>
        <begin position="213"/>
        <end position="292"/>
    </location>
</feature>
<proteinExistence type="predicted"/>
<reference evidence="2 3" key="1">
    <citation type="submission" date="2016-04" db="EMBL/GenBank/DDBJ databases">
        <title>Deep-sea bacteria in the southern Pacific.</title>
        <authorList>
            <person name="Tang K."/>
        </authorList>
    </citation>
    <scope>NUCLEOTIDE SEQUENCE [LARGE SCALE GENOMIC DNA]</scope>
    <source>
        <strain evidence="2 3">JLT2014</strain>
        <plasmid evidence="3">ppaby1</plasmid>
    </source>
</reference>
<dbReference type="EC" id="1.3.99.16" evidence="2"/>
<dbReference type="InterPro" id="IPR006311">
    <property type="entry name" value="TAT_signal"/>
</dbReference>
<evidence type="ECO:0000313" key="3">
    <source>
        <dbReference type="Proteomes" id="UP000187059"/>
    </source>
</evidence>
<geneLocation type="plasmid" evidence="3">
    <name>ppaby1</name>
</geneLocation>
<dbReference type="GO" id="GO:0047121">
    <property type="term" value="F:isoquinoline 1-oxidoreductase activity"/>
    <property type="evidence" value="ECO:0007669"/>
    <property type="project" value="UniProtKB-EC"/>
</dbReference>
<sequence length="729" mass="77763">MGIMQKLTRQPVNVSRRGFLTGTGALVLATALPARRSRAQEAAGEAEPPAVPAFLELRADGTALFRSPFIEGGQGIFSALPQIVGEELDLHPELFTVESAPPGAPFDIMGGFRFTGGSSSVRSSYPLMRQLGATARAMLIEAAAQQWGVDAADLTTEPGKVVNPESGESLGYGELAGAAMDLPVPADVPLRDPSTFRWIRQPLPRYDVHDKSTGRANYAIDASVEGMLLAAVQHAPRLGLAPVSVTNRAEIEGMRGVHSVHLLPGAVAVVADKFWQARKAVEAAEVEWGPGEASWPMPEDFSSQGFRDTLANADGEVIEIEAQGDAAGTLAGAETVLEAEYDAPFLVHGQLEPPSTIARFNDDGTLDLWLPNQAPEMFQGAAAEIAGVAAENIRIHSQILGGFFGRHFLYETANPYPQAIMLAKAVGRPVKVQWTREEEFLRDAVRPMGFARFRGAVSAEGPTALSVEVVGEGPTGRWYKAPAGQDPSATEGISGKTYAIANRHIGQIYVPNPAVIGYWRAVGHSMHDFMYESFLDEMAAAAGLDPFEMRRGLLSDSERHRTLLETVGTLSGGWKPGVFESEDGSQRARGVAMASPFGSEVAVIAEVSIDGGEVAVHQVWVAIDPGQIVNPATIEAQVQSAVALGVSQTLMEELVYENGEPTARNFDYYPFLRPDQMPQVHVEIVESGAKMGGIGEPGLPAVGPAIVNAVAVLTGQRIRSLPLSKHDFG</sequence>
<dbReference type="Pfam" id="PF02738">
    <property type="entry name" value="MoCoBD_1"/>
    <property type="match status" value="1"/>
</dbReference>
<keyword evidence="3" id="KW-1185">Reference proteome</keyword>
<gene>
    <name evidence="2" type="ORF">Ga0080574_TMP371</name>
</gene>
<dbReference type="InterPro" id="IPR012368">
    <property type="entry name" value="OxRdtase_Mopterin-bd_su_IorB"/>
</dbReference>
<dbReference type="KEGG" id="paby:Ga0080574_TMP371"/>
<dbReference type="InterPro" id="IPR046867">
    <property type="entry name" value="AldOxase/xan_DH_MoCoBD2"/>
</dbReference>
<keyword evidence="2" id="KW-0614">Plasmid</keyword>
<dbReference type="Gene3D" id="3.30.365.10">
    <property type="entry name" value="Aldehyde oxidase/xanthine dehydrogenase, molybdopterin binding domain"/>
    <property type="match status" value="4"/>
</dbReference>
<dbReference type="InterPro" id="IPR052516">
    <property type="entry name" value="N-heterocyclic_Hydroxylase"/>
</dbReference>
<dbReference type="Gene3D" id="3.90.1170.50">
    <property type="entry name" value="Aldehyde oxidase/xanthine dehydrogenase, a/b hammerhead"/>
    <property type="match status" value="1"/>
</dbReference>
<dbReference type="RefSeq" id="WP_076694726.1">
    <property type="nucleotide sequence ID" value="NZ_CP015091.1"/>
</dbReference>
<dbReference type="EMBL" id="CP015091">
    <property type="protein sequence ID" value="APZ50705.1"/>
    <property type="molecule type" value="Genomic_DNA"/>
</dbReference>
<dbReference type="InterPro" id="IPR036856">
    <property type="entry name" value="Ald_Oxase/Xan_DH_a/b_sf"/>
</dbReference>
<dbReference type="SUPFAM" id="SSF54665">
    <property type="entry name" value="CO dehydrogenase molybdoprotein N-domain-like"/>
    <property type="match status" value="1"/>
</dbReference>
<dbReference type="Pfam" id="PF20256">
    <property type="entry name" value="MoCoBD_2"/>
    <property type="match status" value="2"/>
</dbReference>
<dbReference type="SMART" id="SM01008">
    <property type="entry name" value="Ald_Xan_dh_C"/>
    <property type="match status" value="1"/>
</dbReference>
<protein>
    <submittedName>
        <fullName evidence="2">Isoquinoline 1-oxidoreductase, beta subunit</fullName>
        <ecNumber evidence="2">1.3.99.16</ecNumber>
    </submittedName>
</protein>
<evidence type="ECO:0000313" key="2">
    <source>
        <dbReference type="EMBL" id="APZ50705.1"/>
    </source>
</evidence>
<dbReference type="PIRSF" id="PIRSF036389">
    <property type="entry name" value="IOR_B"/>
    <property type="match status" value="1"/>
</dbReference>
<dbReference type="InterPro" id="IPR008274">
    <property type="entry name" value="AldOxase/xan_DH_MoCoBD1"/>
</dbReference>
<dbReference type="Proteomes" id="UP000187059">
    <property type="component" value="Plasmid pPABY1"/>
</dbReference>
<dbReference type="OrthoDB" id="9767994at2"/>
<dbReference type="PANTHER" id="PTHR47495:SF2">
    <property type="entry name" value="ALDEHYDE DEHYDROGENASE"/>
    <property type="match status" value="1"/>
</dbReference>
<dbReference type="InterPro" id="IPR000674">
    <property type="entry name" value="Ald_Oxase/Xan_DH_a/b"/>
</dbReference>
<accession>A0A1P8UMW0</accession>